<protein>
    <recommendedName>
        <fullName evidence="4">Histone H1</fullName>
    </recommendedName>
</protein>
<name>A0ABS5U9N5_9BACT</name>
<gene>
    <name evidence="2" type="ORF">KJB30_11345</name>
</gene>
<feature type="compositionally biased region" description="Basic and acidic residues" evidence="1">
    <location>
        <begin position="16"/>
        <end position="26"/>
    </location>
</feature>
<accession>A0ABS5U9N5</accession>
<comment type="caution">
    <text evidence="2">The sequence shown here is derived from an EMBL/GenBank/DDBJ whole genome shotgun (WGS) entry which is preliminary data.</text>
</comment>
<feature type="compositionally biased region" description="Basic and acidic residues" evidence="1">
    <location>
        <begin position="46"/>
        <end position="63"/>
    </location>
</feature>
<dbReference type="Pfam" id="PF20106">
    <property type="entry name" value="DUF6496"/>
    <property type="match status" value="1"/>
</dbReference>
<keyword evidence="3" id="KW-1185">Reference proteome</keyword>
<evidence type="ECO:0000313" key="3">
    <source>
        <dbReference type="Proteomes" id="UP000784128"/>
    </source>
</evidence>
<dbReference type="RefSeq" id="WP_214299223.1">
    <property type="nucleotide sequence ID" value="NZ_JAHDYS010000009.1"/>
</dbReference>
<sequence>MSKYGKKAEETIRETMEKFGKGELKSGKSGKKVTNPKQAVAIGISEAREKREKVPPEPPKKKK</sequence>
<evidence type="ECO:0000256" key="1">
    <source>
        <dbReference type="SAM" id="MobiDB-lite"/>
    </source>
</evidence>
<reference evidence="2 3" key="1">
    <citation type="submission" date="2021-05" db="EMBL/GenBank/DDBJ databases">
        <title>The draft genome of Geobacter chapellei DSM 13688.</title>
        <authorList>
            <person name="Xu Z."/>
            <person name="Masuda Y."/>
            <person name="Itoh H."/>
            <person name="Senoo K."/>
        </authorList>
    </citation>
    <scope>NUCLEOTIDE SEQUENCE [LARGE SCALE GENOMIC DNA]</scope>
    <source>
        <strain evidence="2 3">DSM 13688</strain>
    </source>
</reference>
<dbReference type="InterPro" id="IPR045468">
    <property type="entry name" value="DUF6496"/>
</dbReference>
<dbReference type="Proteomes" id="UP000784128">
    <property type="component" value="Unassembled WGS sequence"/>
</dbReference>
<evidence type="ECO:0000313" key="2">
    <source>
        <dbReference type="EMBL" id="MBT1072384.1"/>
    </source>
</evidence>
<feature type="region of interest" description="Disordered" evidence="1">
    <location>
        <begin position="16"/>
        <end position="63"/>
    </location>
</feature>
<proteinExistence type="predicted"/>
<evidence type="ECO:0008006" key="4">
    <source>
        <dbReference type="Google" id="ProtNLM"/>
    </source>
</evidence>
<dbReference type="EMBL" id="JAHDYS010000009">
    <property type="protein sequence ID" value="MBT1072384.1"/>
    <property type="molecule type" value="Genomic_DNA"/>
</dbReference>
<organism evidence="2 3">
    <name type="scientific">Pelotalea chapellei</name>
    <dbReference type="NCBI Taxonomy" id="44671"/>
    <lineage>
        <taxon>Bacteria</taxon>
        <taxon>Pseudomonadati</taxon>
        <taxon>Thermodesulfobacteriota</taxon>
        <taxon>Desulfuromonadia</taxon>
        <taxon>Geobacterales</taxon>
        <taxon>Geobacteraceae</taxon>
        <taxon>Pelotalea</taxon>
    </lineage>
</organism>